<dbReference type="RefSeq" id="WP_060149782.1">
    <property type="nucleotide sequence ID" value="NZ_LPGD01000073.1"/>
</dbReference>
<proteinExistence type="predicted"/>
<comment type="caution">
    <text evidence="1">The sequence shown here is derived from an EMBL/GenBank/DDBJ whole genome shotgun (WGS) entry which is preliminary data.</text>
</comment>
<protein>
    <submittedName>
        <fullName evidence="1">Uncharacterized protein</fullName>
    </submittedName>
</protein>
<accession>A0A106PD99</accession>
<dbReference type="AlphaFoldDB" id="A0A106PD99"/>
<dbReference type="Proteomes" id="UP000068603">
    <property type="component" value="Unassembled WGS sequence"/>
</dbReference>
<name>A0A106PD99_9BURK</name>
<evidence type="ECO:0000313" key="1">
    <source>
        <dbReference type="EMBL" id="KWA66078.1"/>
    </source>
</evidence>
<organism evidence="1">
    <name type="scientific">Burkholderia stagnalis</name>
    <dbReference type="NCBI Taxonomy" id="1503054"/>
    <lineage>
        <taxon>Bacteria</taxon>
        <taxon>Pseudomonadati</taxon>
        <taxon>Pseudomonadota</taxon>
        <taxon>Betaproteobacteria</taxon>
        <taxon>Burkholderiales</taxon>
        <taxon>Burkholderiaceae</taxon>
        <taxon>Burkholderia</taxon>
        <taxon>Burkholderia cepacia complex</taxon>
    </lineage>
</organism>
<dbReference type="EMBL" id="LPHB01000025">
    <property type="protein sequence ID" value="KWA66078.1"/>
    <property type="molecule type" value="Genomic_DNA"/>
</dbReference>
<gene>
    <name evidence="1" type="ORF">WT44_07550</name>
</gene>
<sequence>MTTAVTICSNALLELGADPINSFTETKHARMCQNLYPSLRDDLLRSHYWKCATRRTILSPLEERPDWGWRYAFKLPGDWLRTVQVGENRRPDSYEQEGMNLLLNTNICRLKYVWRNETEASWTRNLVRVAEVSMAARVAYAVTKSTTVRDSKLQEAAYELKIAKAIDGQDNPPEEFDAGTLIESRY</sequence>
<reference evidence="1 2" key="1">
    <citation type="submission" date="2015-11" db="EMBL/GenBank/DDBJ databases">
        <title>Expanding the genomic diversity of Burkholderia species for the development of highly accurate diagnostics.</title>
        <authorList>
            <person name="Sahl J."/>
            <person name="Keim P."/>
            <person name="Wagner D."/>
        </authorList>
    </citation>
    <scope>NUCLEOTIDE SEQUENCE [LARGE SCALE GENOMIC DNA]</scope>
    <source>
        <strain evidence="1 2">MSMB1960WGS</strain>
    </source>
</reference>
<evidence type="ECO:0000313" key="2">
    <source>
        <dbReference type="Proteomes" id="UP000068603"/>
    </source>
</evidence>